<protein>
    <submittedName>
        <fullName evidence="1">Uncharacterized protein</fullName>
    </submittedName>
</protein>
<name>A0ACB7SNR5_HYAAI</name>
<accession>A0ACB7SNR5</accession>
<evidence type="ECO:0000313" key="2">
    <source>
        <dbReference type="Proteomes" id="UP000821845"/>
    </source>
</evidence>
<evidence type="ECO:0000313" key="1">
    <source>
        <dbReference type="EMBL" id="KAH6935697.1"/>
    </source>
</evidence>
<reference evidence="1" key="1">
    <citation type="submission" date="2020-05" db="EMBL/GenBank/DDBJ databases">
        <title>Large-scale comparative analyses of tick genomes elucidate their genetic diversity and vector capacities.</title>
        <authorList>
            <person name="Jia N."/>
            <person name="Wang J."/>
            <person name="Shi W."/>
            <person name="Du L."/>
            <person name="Sun Y."/>
            <person name="Zhan W."/>
            <person name="Jiang J."/>
            <person name="Wang Q."/>
            <person name="Zhang B."/>
            <person name="Ji P."/>
            <person name="Sakyi L.B."/>
            <person name="Cui X."/>
            <person name="Yuan T."/>
            <person name="Jiang B."/>
            <person name="Yang W."/>
            <person name="Lam T.T.-Y."/>
            <person name="Chang Q."/>
            <person name="Ding S."/>
            <person name="Wang X."/>
            <person name="Zhu J."/>
            <person name="Ruan X."/>
            <person name="Zhao L."/>
            <person name="Wei J."/>
            <person name="Que T."/>
            <person name="Du C."/>
            <person name="Cheng J."/>
            <person name="Dai P."/>
            <person name="Han X."/>
            <person name="Huang E."/>
            <person name="Gao Y."/>
            <person name="Liu J."/>
            <person name="Shao H."/>
            <person name="Ye R."/>
            <person name="Li L."/>
            <person name="Wei W."/>
            <person name="Wang X."/>
            <person name="Wang C."/>
            <person name="Yang T."/>
            <person name="Huo Q."/>
            <person name="Li W."/>
            <person name="Guo W."/>
            <person name="Chen H."/>
            <person name="Zhou L."/>
            <person name="Ni X."/>
            <person name="Tian J."/>
            <person name="Zhou Y."/>
            <person name="Sheng Y."/>
            <person name="Liu T."/>
            <person name="Pan Y."/>
            <person name="Xia L."/>
            <person name="Li J."/>
            <person name="Zhao F."/>
            <person name="Cao W."/>
        </authorList>
    </citation>
    <scope>NUCLEOTIDE SEQUENCE</scope>
    <source>
        <strain evidence="1">Hyas-2018</strain>
    </source>
</reference>
<dbReference type="EMBL" id="CM023483">
    <property type="protein sequence ID" value="KAH6935697.1"/>
    <property type="molecule type" value="Genomic_DNA"/>
</dbReference>
<sequence>MPGGLLTTQAAGRREVPCSDVVAGDSPDTAPLCSQCVENETHATLTATRTAGFETELGSDLIAEANARDDDQEASKWQGSCTSFDSLALAVAVRTVTMITSTRRTCRGSWLKQPSERHRRRKL</sequence>
<gene>
    <name evidence="1" type="ORF">HPB50_008178</name>
</gene>
<dbReference type="Proteomes" id="UP000821845">
    <property type="component" value="Chromosome 3"/>
</dbReference>
<organism evidence="1 2">
    <name type="scientific">Hyalomma asiaticum</name>
    <name type="common">Tick</name>
    <dbReference type="NCBI Taxonomy" id="266040"/>
    <lineage>
        <taxon>Eukaryota</taxon>
        <taxon>Metazoa</taxon>
        <taxon>Ecdysozoa</taxon>
        <taxon>Arthropoda</taxon>
        <taxon>Chelicerata</taxon>
        <taxon>Arachnida</taxon>
        <taxon>Acari</taxon>
        <taxon>Parasitiformes</taxon>
        <taxon>Ixodida</taxon>
        <taxon>Ixodoidea</taxon>
        <taxon>Ixodidae</taxon>
        <taxon>Hyalomminae</taxon>
        <taxon>Hyalomma</taxon>
    </lineage>
</organism>
<keyword evidence="2" id="KW-1185">Reference proteome</keyword>
<comment type="caution">
    <text evidence="1">The sequence shown here is derived from an EMBL/GenBank/DDBJ whole genome shotgun (WGS) entry which is preliminary data.</text>
</comment>
<proteinExistence type="predicted"/>